<comment type="caution">
    <text evidence="1">The sequence shown here is derived from an EMBL/GenBank/DDBJ whole genome shotgun (WGS) entry which is preliminary data.</text>
</comment>
<keyword evidence="2" id="KW-1185">Reference proteome</keyword>
<dbReference type="EMBL" id="JBFAQK010000040">
    <property type="protein sequence ID" value="MEV4683892.1"/>
    <property type="molecule type" value="Genomic_DNA"/>
</dbReference>
<dbReference type="RefSeq" id="WP_364598021.1">
    <property type="nucleotide sequence ID" value="NZ_JBFAQK010000040.1"/>
</dbReference>
<evidence type="ECO:0000313" key="2">
    <source>
        <dbReference type="Proteomes" id="UP001552521"/>
    </source>
</evidence>
<reference evidence="1 2" key="1">
    <citation type="submission" date="2024-06" db="EMBL/GenBank/DDBJ databases">
        <title>The Natural Products Discovery Center: Release of the First 8490 Sequenced Strains for Exploring Actinobacteria Biosynthetic Diversity.</title>
        <authorList>
            <person name="Kalkreuter E."/>
            <person name="Kautsar S.A."/>
            <person name="Yang D."/>
            <person name="Bader C.D."/>
            <person name="Teijaro C.N."/>
            <person name="Fluegel L."/>
            <person name="Davis C.M."/>
            <person name="Simpson J.R."/>
            <person name="Lauterbach L."/>
            <person name="Steele A.D."/>
            <person name="Gui C."/>
            <person name="Meng S."/>
            <person name="Li G."/>
            <person name="Viehrig K."/>
            <person name="Ye F."/>
            <person name="Su P."/>
            <person name="Kiefer A.F."/>
            <person name="Nichols A."/>
            <person name="Cepeda A.J."/>
            <person name="Yan W."/>
            <person name="Fan B."/>
            <person name="Jiang Y."/>
            <person name="Adhikari A."/>
            <person name="Zheng C.-J."/>
            <person name="Schuster L."/>
            <person name="Cowan T.M."/>
            <person name="Smanski M.J."/>
            <person name="Chevrette M.G."/>
            <person name="De Carvalho L.P.S."/>
            <person name="Shen B."/>
        </authorList>
    </citation>
    <scope>NUCLEOTIDE SEQUENCE [LARGE SCALE GENOMIC DNA]</scope>
    <source>
        <strain evidence="1 2">NPDC049344</strain>
    </source>
</reference>
<sequence>MPSPALDAAVDRIRTVFAGSTSPMETGCGMCHLPEETALLRTPDVELPDDVLWMFAHEVPNHFDDHPAVMRRILPQLAGRLATGRFAGLDAYELTGLGRSGWHTWPAEQACAVRAFLEAWWADTVTSEAPPYPVHEVFESCVTAGSTVTPYLAVWAGQPLGGPADRHLSDCLDRWIDDLIGDLTSPLFSWWSDPYRDEPLAELQAWLVEHAPPRLRAVGADPLLVFKTGLLALPYDERWTEEVWAAAPGS</sequence>
<evidence type="ECO:0000313" key="1">
    <source>
        <dbReference type="EMBL" id="MEV4683892.1"/>
    </source>
</evidence>
<protein>
    <submittedName>
        <fullName evidence="1">Uncharacterized protein</fullName>
    </submittedName>
</protein>
<accession>A0ABV3HZD3</accession>
<proteinExistence type="predicted"/>
<dbReference type="Proteomes" id="UP001552521">
    <property type="component" value="Unassembled WGS sequence"/>
</dbReference>
<gene>
    <name evidence="1" type="ORF">AB0K36_24250</name>
</gene>
<organism evidence="1 2">
    <name type="scientific">Streptomyces kurssanovii</name>
    <dbReference type="NCBI Taxonomy" id="67312"/>
    <lineage>
        <taxon>Bacteria</taxon>
        <taxon>Bacillati</taxon>
        <taxon>Actinomycetota</taxon>
        <taxon>Actinomycetes</taxon>
        <taxon>Kitasatosporales</taxon>
        <taxon>Streptomycetaceae</taxon>
        <taxon>Streptomyces</taxon>
    </lineage>
</organism>
<name>A0ABV3HZD3_9ACTN</name>